<dbReference type="GO" id="GO:0140359">
    <property type="term" value="F:ABC-type transporter activity"/>
    <property type="evidence" value="ECO:0007669"/>
    <property type="project" value="InterPro"/>
</dbReference>
<feature type="transmembrane region" description="Helical" evidence="3">
    <location>
        <begin position="193"/>
        <end position="209"/>
    </location>
</feature>
<keyword evidence="5" id="KW-1185">Reference proteome</keyword>
<feature type="transmembrane region" description="Helical" evidence="3">
    <location>
        <begin position="160"/>
        <end position="181"/>
    </location>
</feature>
<keyword evidence="2" id="KW-0813">Transport</keyword>
<evidence type="ECO:0000313" key="4">
    <source>
        <dbReference type="EMBL" id="KTD69539.1"/>
    </source>
</evidence>
<feature type="transmembrane region" description="Helical" evidence="3">
    <location>
        <begin position="42"/>
        <end position="62"/>
    </location>
</feature>
<evidence type="ECO:0000256" key="2">
    <source>
        <dbReference type="ARBA" id="ARBA00022448"/>
    </source>
</evidence>
<comment type="similarity">
    <text evidence="1">Belongs to the ABC-2 integral membrane protein family.</text>
</comment>
<reference evidence="4 5" key="1">
    <citation type="submission" date="2015-11" db="EMBL/GenBank/DDBJ databases">
        <title>Genomic analysis of 38 Legionella species identifies large and diverse effector repertoires.</title>
        <authorList>
            <person name="Burstein D."/>
            <person name="Amaro F."/>
            <person name="Zusman T."/>
            <person name="Lifshitz Z."/>
            <person name="Cohen O."/>
            <person name="Gilbert J.A."/>
            <person name="Pupko T."/>
            <person name="Shuman H.A."/>
            <person name="Segal G."/>
        </authorList>
    </citation>
    <scope>NUCLEOTIDE SEQUENCE [LARGE SCALE GENOMIC DNA]</scope>
    <source>
        <strain evidence="4 5">IMVS3376</strain>
    </source>
</reference>
<dbReference type="GO" id="GO:0015920">
    <property type="term" value="P:lipopolysaccharide transport"/>
    <property type="evidence" value="ECO:0007669"/>
    <property type="project" value="TreeGrafter"/>
</dbReference>
<dbReference type="OrthoDB" id="9814458at2"/>
<dbReference type="EMBL" id="LNYY01000019">
    <property type="protein sequence ID" value="KTD69539.1"/>
    <property type="molecule type" value="Genomic_DNA"/>
</dbReference>
<dbReference type="RefSeq" id="WP_058511469.1">
    <property type="nucleotide sequence ID" value="NZ_DAIOMV010000012.1"/>
</dbReference>
<evidence type="ECO:0000256" key="1">
    <source>
        <dbReference type="ARBA" id="ARBA00007783"/>
    </source>
</evidence>
<sequence length="277" mass="32035">MISSNLSTRNKTSWAVMKSSVYALIIRNLQQRFTMNASNKRIFDLLGIFLEPGVHVLVWTMIRVFRNQEIYNNLSLATFILLGTIPWLFTYNIFNSCSIIIAENRGLFFFRQIKPLDPVFALLITELGIMGLVFCSTLLVFSLLGIGWQIQDPLRWLTAVALYVLFIAGLGLFIAVSAFFIKYVKKTVKTFMRIMYLFSGIFFSAQMLPEQYKIYFALNPMFQFITISRECFSNSALEYNTFGDVFYLFKCATISMTLGLGMYTVFRNKLMIEIMEH</sequence>
<protein>
    <submittedName>
        <fullName evidence="4">Polysialic acid transport protein KpsM</fullName>
    </submittedName>
</protein>
<feature type="transmembrane region" description="Helical" evidence="3">
    <location>
        <begin position="74"/>
        <end position="94"/>
    </location>
</feature>
<keyword evidence="3" id="KW-0812">Transmembrane</keyword>
<dbReference type="AlphaFoldDB" id="A0A0W0ZL88"/>
<evidence type="ECO:0000256" key="3">
    <source>
        <dbReference type="SAM" id="Phobius"/>
    </source>
</evidence>
<dbReference type="Proteomes" id="UP000054926">
    <property type="component" value="Unassembled WGS sequence"/>
</dbReference>
<name>A0A0W0ZL88_9GAMM</name>
<proteinExistence type="inferred from homology"/>
<evidence type="ECO:0000313" key="5">
    <source>
        <dbReference type="Proteomes" id="UP000054926"/>
    </source>
</evidence>
<dbReference type="PRINTS" id="PR00164">
    <property type="entry name" value="ABC2TRNSPORT"/>
</dbReference>
<dbReference type="STRING" id="947033.Lste_2697"/>
<keyword evidence="3" id="KW-1133">Transmembrane helix</keyword>
<gene>
    <name evidence="4" type="primary">kpsM</name>
    <name evidence="4" type="ORF">Lste_2697</name>
</gene>
<dbReference type="PANTHER" id="PTHR30413">
    <property type="entry name" value="INNER MEMBRANE TRANSPORT PERMEASE"/>
    <property type="match status" value="1"/>
</dbReference>
<dbReference type="PATRIC" id="fig|947033.5.peg.2862"/>
<dbReference type="PANTHER" id="PTHR30413:SF10">
    <property type="entry name" value="CAPSULE POLYSACCHARIDE EXPORT INNER-MEMBRANE PROTEIN CTRC"/>
    <property type="match status" value="1"/>
</dbReference>
<feature type="transmembrane region" description="Helical" evidence="3">
    <location>
        <begin position="115"/>
        <end position="148"/>
    </location>
</feature>
<accession>A0A0W0ZL88</accession>
<dbReference type="InterPro" id="IPR000412">
    <property type="entry name" value="ABC_2_transport"/>
</dbReference>
<feature type="transmembrane region" description="Helical" evidence="3">
    <location>
        <begin position="245"/>
        <end position="266"/>
    </location>
</feature>
<comment type="caution">
    <text evidence="4">The sequence shown here is derived from an EMBL/GenBank/DDBJ whole genome shotgun (WGS) entry which is preliminary data.</text>
</comment>
<organism evidence="4 5">
    <name type="scientific">Legionella steelei</name>
    <dbReference type="NCBI Taxonomy" id="947033"/>
    <lineage>
        <taxon>Bacteria</taxon>
        <taxon>Pseudomonadati</taxon>
        <taxon>Pseudomonadota</taxon>
        <taxon>Gammaproteobacteria</taxon>
        <taxon>Legionellales</taxon>
        <taxon>Legionellaceae</taxon>
        <taxon>Legionella</taxon>
    </lineage>
</organism>
<dbReference type="GO" id="GO:0043190">
    <property type="term" value="C:ATP-binding cassette (ABC) transporter complex"/>
    <property type="evidence" value="ECO:0007669"/>
    <property type="project" value="InterPro"/>
</dbReference>
<keyword evidence="3" id="KW-0472">Membrane</keyword>